<dbReference type="InterPro" id="IPR011009">
    <property type="entry name" value="Kinase-like_dom_sf"/>
</dbReference>
<dbReference type="Gene3D" id="3.90.1200.10">
    <property type="match status" value="1"/>
</dbReference>
<dbReference type="SUPFAM" id="SSF56112">
    <property type="entry name" value="Protein kinase-like (PK-like)"/>
    <property type="match status" value="1"/>
</dbReference>
<dbReference type="Proteomes" id="UP000266385">
    <property type="component" value="Unassembled WGS sequence"/>
</dbReference>
<sequence length="335" mass="37051">MSDLQEFRQLLQTVLKRVYGDKLRVDDVNRLSGGASQETWLMNLSGGSAPETLILRRAPQRSQDAPSSAAIGLPNEAKIIGYAEKAGVPVPNVVYVLQEHDGLGEGYFMSRVPGETIARRILREDRYAEARSALPAQCGQALAGIHSIGIGDDPALNLSQGLDQLSQYEDFYLSLGACRPIFDLAMVWLRENAPDPLTPVLLHGDFRLGNIMVDETGLAAVLDWELCHLGDPREDIAWMCTNSWRFGNIDKRLGGFGDLEPLLDAYAADGGPVISPNDIDWWEMMGSVKWGVMCMMMYESFRTGAEPTVERAAIGRRVSETEMDLIRLLEAQRHA</sequence>
<reference evidence="2 3" key="1">
    <citation type="submission" date="2018-08" db="EMBL/GenBank/DDBJ databases">
        <title>Henriciella mobilis sp. nov., isolated from seawater.</title>
        <authorList>
            <person name="Cheng H."/>
            <person name="Wu Y.-H."/>
            <person name="Xu X.-W."/>
            <person name="Guo L.-L."/>
        </authorList>
    </citation>
    <scope>NUCLEOTIDE SEQUENCE [LARGE SCALE GENOMIC DNA]</scope>
    <source>
        <strain evidence="2 3">JN25</strain>
    </source>
</reference>
<dbReference type="CDD" id="cd05154">
    <property type="entry name" value="ACAD10_11_N-like"/>
    <property type="match status" value="1"/>
</dbReference>
<dbReference type="EMBL" id="QWFX01000013">
    <property type="protein sequence ID" value="RIJ28597.1"/>
    <property type="molecule type" value="Genomic_DNA"/>
</dbReference>
<organism evidence="2 3">
    <name type="scientific">Henriciella mobilis</name>
    <dbReference type="NCBI Taxonomy" id="2305467"/>
    <lineage>
        <taxon>Bacteria</taxon>
        <taxon>Pseudomonadati</taxon>
        <taxon>Pseudomonadota</taxon>
        <taxon>Alphaproteobacteria</taxon>
        <taxon>Hyphomonadales</taxon>
        <taxon>Hyphomonadaceae</taxon>
        <taxon>Henriciella</taxon>
    </lineage>
</organism>
<dbReference type="OrthoDB" id="3806873at2"/>
<dbReference type="InterPro" id="IPR051678">
    <property type="entry name" value="AGP_Transferase"/>
</dbReference>
<dbReference type="PANTHER" id="PTHR21310">
    <property type="entry name" value="AMINOGLYCOSIDE PHOSPHOTRANSFERASE-RELATED-RELATED"/>
    <property type="match status" value="1"/>
</dbReference>
<dbReference type="Gene3D" id="3.30.200.20">
    <property type="entry name" value="Phosphorylase Kinase, domain 1"/>
    <property type="match status" value="1"/>
</dbReference>
<protein>
    <submittedName>
        <fullName evidence="2">Phosphotransferase family protein</fullName>
    </submittedName>
</protein>
<proteinExistence type="predicted"/>
<dbReference type="InterPro" id="IPR041726">
    <property type="entry name" value="ACAD10_11_N"/>
</dbReference>
<dbReference type="Pfam" id="PF01636">
    <property type="entry name" value="APH"/>
    <property type="match status" value="1"/>
</dbReference>
<keyword evidence="3" id="KW-1185">Reference proteome</keyword>
<feature type="domain" description="Aminoglycoside phosphotransferase" evidence="1">
    <location>
        <begin position="28"/>
        <end position="249"/>
    </location>
</feature>
<evidence type="ECO:0000313" key="3">
    <source>
        <dbReference type="Proteomes" id="UP000266385"/>
    </source>
</evidence>
<accession>A0A399REY1</accession>
<evidence type="ECO:0000313" key="2">
    <source>
        <dbReference type="EMBL" id="RIJ28597.1"/>
    </source>
</evidence>
<evidence type="ECO:0000259" key="1">
    <source>
        <dbReference type="Pfam" id="PF01636"/>
    </source>
</evidence>
<dbReference type="GO" id="GO:0016740">
    <property type="term" value="F:transferase activity"/>
    <property type="evidence" value="ECO:0007669"/>
    <property type="project" value="UniProtKB-KW"/>
</dbReference>
<dbReference type="InterPro" id="IPR002575">
    <property type="entry name" value="Aminoglycoside_PTrfase"/>
</dbReference>
<name>A0A399REY1_9PROT</name>
<gene>
    <name evidence="2" type="ORF">D1223_12330</name>
</gene>
<comment type="caution">
    <text evidence="2">The sequence shown here is derived from an EMBL/GenBank/DDBJ whole genome shotgun (WGS) entry which is preliminary data.</text>
</comment>
<dbReference type="AlphaFoldDB" id="A0A399REY1"/>
<keyword evidence="2" id="KW-0808">Transferase</keyword>
<dbReference type="PANTHER" id="PTHR21310:SF57">
    <property type="entry name" value="BLR2944 PROTEIN"/>
    <property type="match status" value="1"/>
</dbReference>